<dbReference type="AlphaFoldDB" id="A0A0B5BAM6"/>
<evidence type="ECO:0000313" key="3">
    <source>
        <dbReference type="Proteomes" id="UP000057609"/>
    </source>
</evidence>
<dbReference type="EMBL" id="CP009788">
    <property type="protein sequence ID" value="AJE03788.1"/>
    <property type="molecule type" value="Genomic_DNA"/>
</dbReference>
<dbReference type="OrthoDB" id="9814400at2"/>
<dbReference type="Proteomes" id="UP000057609">
    <property type="component" value="Chromosome"/>
</dbReference>
<dbReference type="Pfam" id="PF02498">
    <property type="entry name" value="Bro-N"/>
    <property type="match status" value="1"/>
</dbReference>
<accession>A0A0B5BAM6</accession>
<evidence type="ECO:0000313" key="2">
    <source>
        <dbReference type="EMBL" id="AJE03788.1"/>
    </source>
</evidence>
<proteinExistence type="predicted"/>
<dbReference type="HOGENOM" id="CLU_1029133_0_0_7"/>
<sequence length="277" mass="31587">METKLVVFQSKEIRRTLHNGEWWFSVVDVCGALTDSPDAGAYWRKLKQRLNEEGSEVVTFCHGLKLPAPDGKLRTTDCANTEGMFRIIQSIPSPKAEPFKRWLAKVGYERVQEIEDPELATKRTRELYKAKGYSDAWIEKRMRGIAIRAELTEEWKNRGVKDEPEYAILTAEISKAAFGMTPGEYKQFKGLERENLRDHMTDLELIFSMLGEAATTEIARKQDSQGFPENKVAAHKGGRIAGEAREKLEVETGERVVTPENFLVEPESRKRLKGKKP</sequence>
<organism evidence="2 3">
    <name type="scientific">Geobacter pickeringii</name>
    <dbReference type="NCBI Taxonomy" id="345632"/>
    <lineage>
        <taxon>Bacteria</taxon>
        <taxon>Pseudomonadati</taxon>
        <taxon>Thermodesulfobacteriota</taxon>
        <taxon>Desulfuromonadia</taxon>
        <taxon>Geobacterales</taxon>
        <taxon>Geobacteraceae</taxon>
        <taxon>Geobacter</taxon>
    </lineage>
</organism>
<name>A0A0B5BAM6_9BACT</name>
<gene>
    <name evidence="2" type="ORF">GPICK_10875</name>
</gene>
<keyword evidence="3" id="KW-1185">Reference proteome</keyword>
<dbReference type="RefSeq" id="WP_039743131.1">
    <property type="nucleotide sequence ID" value="NZ_CP009788.1"/>
</dbReference>
<dbReference type="KEGG" id="gpi:GPICK_10875"/>
<reference evidence="2 3" key="1">
    <citation type="journal article" date="2015" name="Genome Announc.">
        <title>Complete Genome of Geobacter pickeringii G13T, a Metal-Reducing Isolate from Sedimentary Kaolin Deposits.</title>
        <authorList>
            <person name="Badalamenti J.P."/>
            <person name="Bond D.R."/>
        </authorList>
    </citation>
    <scope>NUCLEOTIDE SEQUENCE [LARGE SCALE GENOMIC DNA]</scope>
    <source>
        <strain evidence="2 3">G13</strain>
    </source>
</reference>
<dbReference type="STRING" id="345632.GPICK_10875"/>
<feature type="domain" description="Bro-N" evidence="1">
    <location>
        <begin position="1"/>
        <end position="115"/>
    </location>
</feature>
<dbReference type="PROSITE" id="PS51750">
    <property type="entry name" value="BRO_N"/>
    <property type="match status" value="1"/>
</dbReference>
<dbReference type="SMART" id="SM01040">
    <property type="entry name" value="Bro-N"/>
    <property type="match status" value="1"/>
</dbReference>
<protein>
    <submittedName>
        <fullName evidence="2">Phage antirepressor protein</fullName>
    </submittedName>
</protein>
<evidence type="ECO:0000259" key="1">
    <source>
        <dbReference type="PROSITE" id="PS51750"/>
    </source>
</evidence>
<dbReference type="InterPro" id="IPR003497">
    <property type="entry name" value="BRO_N_domain"/>
</dbReference>